<evidence type="ECO:0000313" key="3">
    <source>
        <dbReference type="Proteomes" id="UP000236047"/>
    </source>
</evidence>
<evidence type="ECO:0000313" key="2">
    <source>
        <dbReference type="EMBL" id="PNE42837.1"/>
    </source>
</evidence>
<dbReference type="AlphaFoldDB" id="A0A2N8PPA7"/>
<dbReference type="InterPro" id="IPR034660">
    <property type="entry name" value="DinB/YfiT-like"/>
</dbReference>
<keyword evidence="3" id="KW-1185">Reference proteome</keyword>
<gene>
    <name evidence="2" type="ORF">AOB60_20910</name>
</gene>
<dbReference type="GO" id="GO:0046872">
    <property type="term" value="F:metal ion binding"/>
    <property type="evidence" value="ECO:0007669"/>
    <property type="project" value="InterPro"/>
</dbReference>
<protein>
    <recommendedName>
        <fullName evidence="1">Mycothiol-dependent maleylpyruvate isomerase metal-binding domain-containing protein</fullName>
    </recommendedName>
</protein>
<accession>A0A2N8PPA7</accession>
<dbReference type="InterPro" id="IPR017520">
    <property type="entry name" value="CHP03086"/>
</dbReference>
<dbReference type="InterPro" id="IPR024344">
    <property type="entry name" value="MDMPI_metal-binding"/>
</dbReference>
<organism evidence="2 3">
    <name type="scientific">Streptomyces noursei</name>
    <name type="common">Streptomyces albulus</name>
    <dbReference type="NCBI Taxonomy" id="1971"/>
    <lineage>
        <taxon>Bacteria</taxon>
        <taxon>Bacillati</taxon>
        <taxon>Actinomycetota</taxon>
        <taxon>Actinomycetes</taxon>
        <taxon>Kitasatosporales</taxon>
        <taxon>Streptomycetaceae</taxon>
        <taxon>Streptomyces</taxon>
    </lineage>
</organism>
<name>A0A2N8PPA7_STRNR</name>
<proteinExistence type="predicted"/>
<sequence>MTEKAERAALIDFAAPAREVARLAAGTADAQLSPPTPCSAYAVRHLLGHLVGLTAAFGDAARKDLGPTTSTSPDTELPDVAPGWRAELTRNLDGLVAAWRAPDAWEGETQVGGVTLPGAVAGRFALNELVLHGWDLARATGQEYAPDEASLKVAHGLLATVADEARGGSLFGPAVPVAPQAPLLEQVVALGGRRPDWTATTTADG</sequence>
<dbReference type="SUPFAM" id="SSF109854">
    <property type="entry name" value="DinB/YfiT-like putative metalloenzymes"/>
    <property type="match status" value="1"/>
</dbReference>
<comment type="caution">
    <text evidence="2">The sequence shown here is derived from an EMBL/GenBank/DDBJ whole genome shotgun (WGS) entry which is preliminary data.</text>
</comment>
<dbReference type="NCBIfam" id="TIGR03083">
    <property type="entry name" value="maleylpyruvate isomerase family mycothiol-dependent enzyme"/>
    <property type="match status" value="1"/>
</dbReference>
<dbReference type="Gene3D" id="1.20.120.450">
    <property type="entry name" value="dinb family like domain"/>
    <property type="match status" value="1"/>
</dbReference>
<reference evidence="3" key="1">
    <citation type="submission" date="2015-09" db="EMBL/GenBank/DDBJ databases">
        <authorList>
            <person name="Graham D.E."/>
            <person name="Mahan K.M."/>
            <person name="Klingeman D.M."/>
            <person name="Fida T."/>
            <person name="Giannone R.J."/>
            <person name="Hettich R.L."/>
            <person name="Parry R.J."/>
            <person name="Spain J.C."/>
        </authorList>
    </citation>
    <scope>NUCLEOTIDE SEQUENCE [LARGE SCALE GENOMIC DNA]</scope>
    <source>
        <strain evidence="3">JCM 4701</strain>
    </source>
</reference>
<dbReference type="NCBIfam" id="TIGR03086">
    <property type="entry name" value="TIGR03086 family metal-binding protein"/>
    <property type="match status" value="1"/>
</dbReference>
<dbReference type="Pfam" id="PF11716">
    <property type="entry name" value="MDMPI_N"/>
    <property type="match status" value="1"/>
</dbReference>
<evidence type="ECO:0000259" key="1">
    <source>
        <dbReference type="Pfam" id="PF11716"/>
    </source>
</evidence>
<dbReference type="InterPro" id="IPR017517">
    <property type="entry name" value="Maleyloyr_isom"/>
</dbReference>
<feature type="domain" description="Mycothiol-dependent maleylpyruvate isomerase metal-binding" evidence="1">
    <location>
        <begin position="15"/>
        <end position="137"/>
    </location>
</feature>
<dbReference type="Proteomes" id="UP000236047">
    <property type="component" value="Unassembled WGS sequence"/>
</dbReference>
<dbReference type="RefSeq" id="WP_102924371.1">
    <property type="nucleotide sequence ID" value="NZ_LJSN01000002.1"/>
</dbReference>
<dbReference type="EMBL" id="LJSN01000002">
    <property type="protein sequence ID" value="PNE42837.1"/>
    <property type="molecule type" value="Genomic_DNA"/>
</dbReference>